<evidence type="ECO:0000313" key="1">
    <source>
        <dbReference type="EMBL" id="JAE21565.1"/>
    </source>
</evidence>
<dbReference type="EMBL" id="GBRH01176331">
    <property type="protein sequence ID" value="JAE21565.1"/>
    <property type="molecule type" value="Transcribed_RNA"/>
</dbReference>
<sequence>MGHVRYCRVCADSMHRSLLLLRRQVSGWSIYNFATCGAYLRCTRRSCAY</sequence>
<reference evidence="1" key="2">
    <citation type="journal article" date="2015" name="Data Brief">
        <title>Shoot transcriptome of the giant reed, Arundo donax.</title>
        <authorList>
            <person name="Barrero R.A."/>
            <person name="Guerrero F.D."/>
            <person name="Moolhuijzen P."/>
            <person name="Goolsby J.A."/>
            <person name="Tidwell J."/>
            <person name="Bellgard S.E."/>
            <person name="Bellgard M.I."/>
        </authorList>
    </citation>
    <scope>NUCLEOTIDE SEQUENCE</scope>
    <source>
        <tissue evidence="1">Shoot tissue taken approximately 20 cm above the soil surface</tissue>
    </source>
</reference>
<protein>
    <submittedName>
        <fullName evidence="1">Uncharacterized protein</fullName>
    </submittedName>
</protein>
<reference evidence="1" key="1">
    <citation type="submission" date="2014-09" db="EMBL/GenBank/DDBJ databases">
        <authorList>
            <person name="Magalhaes I.L.F."/>
            <person name="Oliveira U."/>
            <person name="Santos F.R."/>
            <person name="Vidigal T.H.D.A."/>
            <person name="Brescovit A.D."/>
            <person name="Santos A.J."/>
        </authorList>
    </citation>
    <scope>NUCLEOTIDE SEQUENCE</scope>
    <source>
        <tissue evidence="1">Shoot tissue taken approximately 20 cm above the soil surface</tissue>
    </source>
</reference>
<proteinExistence type="predicted"/>
<organism evidence="1">
    <name type="scientific">Arundo donax</name>
    <name type="common">Giant reed</name>
    <name type="synonym">Donax arundinaceus</name>
    <dbReference type="NCBI Taxonomy" id="35708"/>
    <lineage>
        <taxon>Eukaryota</taxon>
        <taxon>Viridiplantae</taxon>
        <taxon>Streptophyta</taxon>
        <taxon>Embryophyta</taxon>
        <taxon>Tracheophyta</taxon>
        <taxon>Spermatophyta</taxon>
        <taxon>Magnoliopsida</taxon>
        <taxon>Liliopsida</taxon>
        <taxon>Poales</taxon>
        <taxon>Poaceae</taxon>
        <taxon>PACMAD clade</taxon>
        <taxon>Arundinoideae</taxon>
        <taxon>Arundineae</taxon>
        <taxon>Arundo</taxon>
    </lineage>
</organism>
<accession>A0A0A9G917</accession>
<name>A0A0A9G917_ARUDO</name>
<dbReference type="AlphaFoldDB" id="A0A0A9G917"/>